<dbReference type="GO" id="GO:0009228">
    <property type="term" value="P:thiamine biosynthetic process"/>
    <property type="evidence" value="ECO:0007669"/>
    <property type="project" value="InterPro"/>
</dbReference>
<dbReference type="PANTHER" id="PTHR31528">
    <property type="entry name" value="4-AMINO-5-HYDROXYMETHYL-2-METHYLPYRIMIDINE PHOSPHATE SYNTHASE THI11-RELATED"/>
    <property type="match status" value="1"/>
</dbReference>
<dbReference type="AlphaFoldDB" id="A0A0P6XJS9"/>
<organism evidence="2 3">
    <name type="scientific">Thermanaerothrix daxensis</name>
    <dbReference type="NCBI Taxonomy" id="869279"/>
    <lineage>
        <taxon>Bacteria</taxon>
        <taxon>Bacillati</taxon>
        <taxon>Chloroflexota</taxon>
        <taxon>Anaerolineae</taxon>
        <taxon>Anaerolineales</taxon>
        <taxon>Anaerolineaceae</taxon>
        <taxon>Thermanaerothrix</taxon>
    </lineage>
</organism>
<dbReference type="PANTHER" id="PTHR31528:SF15">
    <property type="entry name" value="RIBOFLAVIN-BINDING PROTEIN RIBY"/>
    <property type="match status" value="1"/>
</dbReference>
<dbReference type="PROSITE" id="PS51257">
    <property type="entry name" value="PROKAR_LIPOPROTEIN"/>
    <property type="match status" value="1"/>
</dbReference>
<proteinExistence type="predicted"/>
<dbReference type="InterPro" id="IPR015168">
    <property type="entry name" value="SsuA/THI5"/>
</dbReference>
<evidence type="ECO:0000313" key="3">
    <source>
        <dbReference type="Proteomes" id="UP000050544"/>
    </source>
</evidence>
<evidence type="ECO:0000259" key="1">
    <source>
        <dbReference type="Pfam" id="PF09084"/>
    </source>
</evidence>
<dbReference type="EMBL" id="LGKO01000003">
    <property type="protein sequence ID" value="KPL83369.1"/>
    <property type="molecule type" value="Genomic_DNA"/>
</dbReference>
<evidence type="ECO:0000313" key="2">
    <source>
        <dbReference type="EMBL" id="KPL83369.1"/>
    </source>
</evidence>
<dbReference type="Proteomes" id="UP000050544">
    <property type="component" value="Unassembled WGS sequence"/>
</dbReference>
<reference evidence="2 3" key="1">
    <citation type="submission" date="2015-07" db="EMBL/GenBank/DDBJ databases">
        <title>Whole genome sequence of Thermanaerothrix daxensis DSM 23592.</title>
        <authorList>
            <person name="Hemp J."/>
            <person name="Ward L.M."/>
            <person name="Pace L.A."/>
            <person name="Fischer W.W."/>
        </authorList>
    </citation>
    <scope>NUCLEOTIDE SEQUENCE [LARGE SCALE GENOMIC DNA]</scope>
    <source>
        <strain evidence="2 3">GNS-1</strain>
    </source>
</reference>
<sequence>MVFSWKPKRLRTWFCGVLALALVGMLSGGCGSSLTVSPTPTLTPIRLPVGYIPNIQFAPLYVAIEKGYHRDEGLEITLDYSMETDNVALVGANTLPFAIVSGEQVLLGRAQGLPVVYVMAWYRDYPVGVAAPSGLGLRTPADLRGRRIGIPGLYGASYIGLRALLSAGGVPEEAVHLESIGFNQVEALISGQVEAAVVYITNEPIQLQARGYAVDVLRVADYMALVSNGLITNERTLRESPDLVRRMIRATLRGLQDVVNDPAAAYAISEKYVENLNQADRAVQMEVLKTSIGLWQQNPWGYSDPQAWENMVRVLREMGLINQPLEVTQAYTNAYLPREQP</sequence>
<comment type="caution">
    <text evidence="2">The sequence shown here is derived from an EMBL/GenBank/DDBJ whole genome shotgun (WGS) entry which is preliminary data.</text>
</comment>
<feature type="domain" description="SsuA/THI5-like" evidence="1">
    <location>
        <begin position="54"/>
        <end position="265"/>
    </location>
</feature>
<dbReference type="InterPro" id="IPR027939">
    <property type="entry name" value="NMT1/THI5"/>
</dbReference>
<dbReference type="Gene3D" id="3.40.190.10">
    <property type="entry name" value="Periplasmic binding protein-like II"/>
    <property type="match status" value="2"/>
</dbReference>
<gene>
    <name evidence="2" type="ORF">SE15_06695</name>
</gene>
<protein>
    <recommendedName>
        <fullName evidence="1">SsuA/THI5-like domain-containing protein</fullName>
    </recommendedName>
</protein>
<keyword evidence="3" id="KW-1185">Reference proteome</keyword>
<dbReference type="OrthoDB" id="9815602at2"/>
<name>A0A0P6XJS9_9CHLR</name>
<dbReference type="STRING" id="869279.SE15_06695"/>
<dbReference type="Pfam" id="PF09084">
    <property type="entry name" value="NMT1"/>
    <property type="match status" value="1"/>
</dbReference>
<dbReference type="SUPFAM" id="SSF53850">
    <property type="entry name" value="Periplasmic binding protein-like II"/>
    <property type="match status" value="1"/>
</dbReference>
<accession>A0A0P6XJS9</accession>
<dbReference type="RefSeq" id="WP_054521346.1">
    <property type="nucleotide sequence ID" value="NZ_LGKO01000003.1"/>
</dbReference>